<reference evidence="1" key="1">
    <citation type="journal article" date="2021" name="Sci. Rep.">
        <title>Diploid genomic architecture of Nitzschia inconspicua, an elite biomass production diatom.</title>
        <authorList>
            <person name="Oliver A."/>
            <person name="Podell S."/>
            <person name="Pinowska A."/>
            <person name="Traller J.C."/>
            <person name="Smith S.R."/>
            <person name="McClure R."/>
            <person name="Beliaev A."/>
            <person name="Bohutskyi P."/>
            <person name="Hill E.A."/>
            <person name="Rabines A."/>
            <person name="Zheng H."/>
            <person name="Allen L.Z."/>
            <person name="Kuo A."/>
            <person name="Grigoriev I.V."/>
            <person name="Allen A.E."/>
            <person name="Hazlebeck D."/>
            <person name="Allen E.E."/>
        </authorList>
    </citation>
    <scope>NUCLEOTIDE SEQUENCE</scope>
    <source>
        <strain evidence="1">Hildebrandi</strain>
    </source>
</reference>
<dbReference type="EMBL" id="JAGRRH010000010">
    <property type="protein sequence ID" value="KAG7362760.1"/>
    <property type="molecule type" value="Genomic_DNA"/>
</dbReference>
<evidence type="ECO:0000313" key="1">
    <source>
        <dbReference type="EMBL" id="KAG7362760.1"/>
    </source>
</evidence>
<dbReference type="OrthoDB" id="48145at2759"/>
<proteinExistence type="predicted"/>
<name>A0A9K3LJC2_9STRA</name>
<protein>
    <submittedName>
        <fullName evidence="1">Uncharacterized protein</fullName>
    </submittedName>
</protein>
<organism evidence="1 2">
    <name type="scientific">Nitzschia inconspicua</name>
    <dbReference type="NCBI Taxonomy" id="303405"/>
    <lineage>
        <taxon>Eukaryota</taxon>
        <taxon>Sar</taxon>
        <taxon>Stramenopiles</taxon>
        <taxon>Ochrophyta</taxon>
        <taxon>Bacillariophyta</taxon>
        <taxon>Bacillariophyceae</taxon>
        <taxon>Bacillariophycidae</taxon>
        <taxon>Bacillariales</taxon>
        <taxon>Bacillariaceae</taxon>
        <taxon>Nitzschia</taxon>
    </lineage>
</organism>
<sequence length="196" mass="21486">MQDPRRRCSTCPLDFGFTTFLLLLLLLNGNAFLLPIGESASADRSHASEAVGSRNPILLSPKTKISLMAMDALLEEEGKGKQSIQVLDKDGKEISEGAVVRITKTTKAYQVPLNARGKFNDNKEFVPALNGEESKYMIVPEGMCGVVTKVYVQANLSANYKVLVKFTPGDECNKRGFDPPVQFQMHFSGKEVASLL</sequence>
<reference evidence="1" key="2">
    <citation type="submission" date="2021-04" db="EMBL/GenBank/DDBJ databases">
        <authorList>
            <person name="Podell S."/>
        </authorList>
    </citation>
    <scope>NUCLEOTIDE SEQUENCE</scope>
    <source>
        <strain evidence="1">Hildebrandi</strain>
    </source>
</reference>
<dbReference type="Proteomes" id="UP000693970">
    <property type="component" value="Unassembled WGS sequence"/>
</dbReference>
<gene>
    <name evidence="1" type="ORF">IV203_026120</name>
</gene>
<keyword evidence="2" id="KW-1185">Reference proteome</keyword>
<dbReference type="AlphaFoldDB" id="A0A9K3LJC2"/>
<accession>A0A9K3LJC2</accession>
<evidence type="ECO:0000313" key="2">
    <source>
        <dbReference type="Proteomes" id="UP000693970"/>
    </source>
</evidence>
<comment type="caution">
    <text evidence="1">The sequence shown here is derived from an EMBL/GenBank/DDBJ whole genome shotgun (WGS) entry which is preliminary data.</text>
</comment>